<evidence type="ECO:0000313" key="4">
    <source>
        <dbReference type="Proteomes" id="UP000000270"/>
    </source>
</evidence>
<dbReference type="STRING" id="438753.AZC_4400"/>
<dbReference type="EMBL" id="AP009384">
    <property type="protein sequence ID" value="BAF90398.1"/>
    <property type="molecule type" value="Genomic_DNA"/>
</dbReference>
<reference evidence="3 4" key="5">
    <citation type="journal article" date="2010" name="Appl. Environ. Microbiol.">
        <title>phrR-like gene praR of Azorhizobium caulinodans ORS571 is essential for symbiosis with Sesbania rostrata and is involved in expression of reb genes.</title>
        <authorList>
            <person name="Akiba N."/>
            <person name="Aono T."/>
            <person name="Toyazaki H."/>
            <person name="Sato S."/>
            <person name="Oyaizu H."/>
        </authorList>
    </citation>
    <scope>NUCLEOTIDE SEQUENCE [LARGE SCALE GENOMIC DNA]</scope>
    <source>
        <strain evidence="4">ATCC 43989 / DSM 5975 / JCM 20966 / LMG 6465 / NBRC 14845 / NCIMB 13405 / ORS 571</strain>
    </source>
</reference>
<dbReference type="eggNOG" id="COG3665">
    <property type="taxonomic scope" value="Bacteria"/>
</dbReference>
<name>A8HW78_AZOC5</name>
<reference evidence="4" key="2">
    <citation type="submission" date="2007-04" db="EMBL/GenBank/DDBJ databases">
        <title>Complete genome sequence of the nitrogen-fixing bacterium Azorhizobium caulinodans ORS571.</title>
        <authorList>
            <person name="Lee K.B."/>
            <person name="Backer P.D."/>
            <person name="Aono T."/>
            <person name="Liu C.T."/>
            <person name="Suzuki S."/>
            <person name="Suzuki T."/>
            <person name="Kaneko T."/>
            <person name="Yamada M."/>
            <person name="Tabata S."/>
            <person name="Kupfer D.M."/>
            <person name="Najar F.Z."/>
            <person name="Wiley G.B."/>
            <person name="Roe B."/>
            <person name="Binnewies T."/>
            <person name="Ussery D."/>
            <person name="Vereecke D."/>
            <person name="Gevers D."/>
            <person name="Holsters M."/>
            <person name="Oyaizu H."/>
        </authorList>
    </citation>
    <scope>NUCLEOTIDE SEQUENCE [LARGE SCALE GENOMIC DNA]</scope>
    <source>
        <strain evidence="4">ATCC 43989 / DSM 5975 / JCM 20966 / LMG 6465 / NBRC 14845 / NCIMB 13405 / ORS 571</strain>
    </source>
</reference>
<reference evidence="3 4" key="6">
    <citation type="journal article" date="2011" name="Appl. Environ. Microbiol.">
        <title>Involvement of the azorhizobial chromosome partition gene (parA) in the onset of bacteroid differentiation during Sesbania rostrata stem nodule development.</title>
        <authorList>
            <person name="Liu CT."/>
            <person name="Lee KB."/>
            <person name="Wang YS."/>
            <person name="Peng MH."/>
            <person name="Lee KT."/>
            <person name="Suzuki S."/>
            <person name="Suzuki T."/>
            <person name="Oyaizu H."/>
        </authorList>
    </citation>
    <scope>NUCLEOTIDE SEQUENCE [LARGE SCALE GENOMIC DNA]</scope>
    <source>
        <strain evidence="4">ATCC 43989 / DSM 5975 / JCM 20966 / LMG 6465 / NBRC 14845 / NCIMB 13405 / ORS 571</strain>
    </source>
</reference>
<dbReference type="KEGG" id="azc:AZC_4400"/>
<dbReference type="InterPro" id="IPR017792">
    <property type="entry name" value="UAAP1"/>
</dbReference>
<reference evidence="3 4" key="3">
    <citation type="journal article" date="2008" name="BMC Genomics">
        <title>The genome of the versatile nitrogen fixer Azorhizobium caulinodans ORS571.</title>
        <authorList>
            <person name="Lee KB."/>
            <person name="Backer P.D."/>
            <person name="Aono T."/>
            <person name="Liu CT."/>
            <person name="Suzuki S."/>
            <person name="Suzuki T."/>
            <person name="Kaneko T."/>
            <person name="Yamada M."/>
            <person name="Tabata S."/>
            <person name="Kupfer D.M."/>
            <person name="Najar F.Z."/>
            <person name="Wiley G.B."/>
            <person name="Roe B."/>
            <person name="Binnewies T.T."/>
            <person name="Ussery D.W."/>
            <person name="D'Haeze W."/>
            <person name="Herder J.D."/>
            <person name="Gevers D."/>
            <person name="Vereecke D."/>
            <person name="Holsters M."/>
            <person name="Oyaizu H."/>
        </authorList>
    </citation>
    <scope>NUCLEOTIDE SEQUENCE [LARGE SCALE GENOMIC DNA]</scope>
    <source>
        <strain evidence="4">ATCC 43989 / DSM 5975 / JCM 20966 / LMG 6465 / NBRC 14845 / NCIMB 13405 / ORS 571</strain>
    </source>
</reference>
<organism evidence="3 4">
    <name type="scientific">Azorhizobium caulinodans (strain ATCC 43989 / DSM 5975 / JCM 20966 / LMG 6465 / NBRC 14845 / NCIMB 13405 / ORS 571)</name>
    <dbReference type="NCBI Taxonomy" id="438753"/>
    <lineage>
        <taxon>Bacteria</taxon>
        <taxon>Pseudomonadati</taxon>
        <taxon>Pseudomonadota</taxon>
        <taxon>Alphaproteobacteria</taxon>
        <taxon>Hyphomicrobiales</taxon>
        <taxon>Xanthobacteraceae</taxon>
        <taxon>Azorhizobium</taxon>
    </lineage>
</organism>
<dbReference type="NCBIfam" id="TIGR03425">
    <property type="entry name" value="urea_degr_2"/>
    <property type="match status" value="1"/>
</dbReference>
<proteinExistence type="predicted"/>
<feature type="domain" description="DUF1989" evidence="2">
    <location>
        <begin position="55"/>
        <end position="223"/>
    </location>
</feature>
<dbReference type="InterPro" id="IPR018959">
    <property type="entry name" value="DUF1989"/>
</dbReference>
<gene>
    <name evidence="3" type="ordered locus">AZC_4400</name>
</gene>
<reference evidence="3 4" key="4">
    <citation type="journal article" date="2009" name="Appl. Environ. Microbiol.">
        <title>Comparative genome-wide transcriptional profiling of Azorhizobium caulinodans ORS571 grown under free-living and symbiotic conditions.</title>
        <authorList>
            <person name="Tsukada S."/>
            <person name="Aono T."/>
            <person name="Akiba N."/>
            <person name="Lee KB."/>
            <person name="Liu CT."/>
            <person name="Toyazaki H."/>
            <person name="Oyaizu H."/>
        </authorList>
    </citation>
    <scope>NUCLEOTIDE SEQUENCE [LARGE SCALE GENOMIC DNA]</scope>
    <source>
        <strain evidence="4">ATCC 43989 / DSM 5975 / JCM 20966 / LMG 6465 / NBRC 14845 / NCIMB 13405 / ORS 571</strain>
    </source>
</reference>
<reference evidence="3 4" key="1">
    <citation type="journal article" date="2007" name="Appl. Environ. Microbiol.">
        <title>Rhizobial factors required for stem nodule maturation and maintenance in Sesbania rostrata-Azorhizobium caulinodans ORS571 symbiosis.</title>
        <authorList>
            <person name="Suzuki S."/>
            <person name="Aono T."/>
            <person name="Lee KB."/>
            <person name="Suzuki T."/>
            <person name="Liu CT."/>
            <person name="Miwa H."/>
            <person name="Wakao S."/>
            <person name="Iki T."/>
            <person name="Oyaizu H."/>
        </authorList>
    </citation>
    <scope>NUCLEOTIDE SEQUENCE [LARGE SCALE GENOMIC DNA]</scope>
    <source>
        <strain evidence="4">ATCC 43989 / DSM 5975 / JCM 20966 / LMG 6465 / NBRC 14845 / NCIMB 13405 / ORS 571</strain>
    </source>
</reference>
<protein>
    <recommendedName>
        <fullName evidence="2">DUF1989 domain-containing protein</fullName>
    </recommendedName>
</protein>
<dbReference type="HOGENOM" id="CLU_079904_0_0_5"/>
<dbReference type="Proteomes" id="UP000000270">
    <property type="component" value="Chromosome"/>
</dbReference>
<accession>A8HW78</accession>
<dbReference type="AlphaFoldDB" id="A8HW78"/>
<dbReference type="RefSeq" id="WP_012172920.1">
    <property type="nucleotide sequence ID" value="NC_009937.1"/>
</dbReference>
<dbReference type="PANTHER" id="PTHR31527">
    <property type="entry name" value="RE64534P"/>
    <property type="match status" value="1"/>
</dbReference>
<feature type="compositionally biased region" description="Pro residues" evidence="1">
    <location>
        <begin position="37"/>
        <end position="46"/>
    </location>
</feature>
<keyword evidence="4" id="KW-1185">Reference proteome</keyword>
<evidence type="ECO:0000259" key="2">
    <source>
        <dbReference type="Pfam" id="PF09347"/>
    </source>
</evidence>
<sequence length="276" mass="29991">MTAEHTAADTEKDARIAANRRRYEELKAAGDHAPASLPGPTPRGLPLPHGPLTREIIPAGWYHTLKLKTGEALRLALIDAPAAVSLICWNAHETTERLNYADTLKIQWTARLQKGRVLFSDMGRVMLSLIEDTSGAHDALMGGSTAASNRARYGARADVERLRNTRDNFILAAGKLGLDRRDIPPAITFFAPVGTDEGGGLVWGTDNRQAGDFVDLRAEMDLLVALSNCPHPLDPRPDYAAGAVEAIRFRATPPDLDDLCRNATPEAARGFENLAR</sequence>
<dbReference type="Pfam" id="PF09347">
    <property type="entry name" value="DUF1989"/>
    <property type="match status" value="1"/>
</dbReference>
<feature type="region of interest" description="Disordered" evidence="1">
    <location>
        <begin position="27"/>
        <end position="46"/>
    </location>
</feature>
<dbReference type="PANTHER" id="PTHR31527:SF0">
    <property type="entry name" value="RE64534P"/>
    <property type="match status" value="1"/>
</dbReference>
<evidence type="ECO:0000313" key="3">
    <source>
        <dbReference type="EMBL" id="BAF90398.1"/>
    </source>
</evidence>
<evidence type="ECO:0000256" key="1">
    <source>
        <dbReference type="SAM" id="MobiDB-lite"/>
    </source>
</evidence>